<dbReference type="EMBL" id="JAPCWZ010000007">
    <property type="protein sequence ID" value="KAK8856930.1"/>
    <property type="molecule type" value="Genomic_DNA"/>
</dbReference>
<organism evidence="2 3">
    <name type="scientific">Apiospora arundinis</name>
    <dbReference type="NCBI Taxonomy" id="335852"/>
    <lineage>
        <taxon>Eukaryota</taxon>
        <taxon>Fungi</taxon>
        <taxon>Dikarya</taxon>
        <taxon>Ascomycota</taxon>
        <taxon>Pezizomycotina</taxon>
        <taxon>Sordariomycetes</taxon>
        <taxon>Xylariomycetidae</taxon>
        <taxon>Amphisphaeriales</taxon>
        <taxon>Apiosporaceae</taxon>
        <taxon>Apiospora</taxon>
    </lineage>
</organism>
<accession>A0ABR2I4E9</accession>
<dbReference type="Proteomes" id="UP001390339">
    <property type="component" value="Unassembled WGS sequence"/>
</dbReference>
<proteinExistence type="predicted"/>
<evidence type="ECO:0000313" key="2">
    <source>
        <dbReference type="EMBL" id="KAK8856930.1"/>
    </source>
</evidence>
<gene>
    <name evidence="2" type="ORF">PGQ11_012842</name>
</gene>
<keyword evidence="1" id="KW-0175">Coiled coil</keyword>
<evidence type="ECO:0000256" key="1">
    <source>
        <dbReference type="SAM" id="Coils"/>
    </source>
</evidence>
<comment type="caution">
    <text evidence="2">The sequence shown here is derived from an EMBL/GenBank/DDBJ whole genome shotgun (WGS) entry which is preliminary data.</text>
</comment>
<protein>
    <submittedName>
        <fullName evidence="2">Uncharacterized protein</fullName>
    </submittedName>
</protein>
<sequence>MSENKQPPDLSNFIHIMSRVPPNHAGIISVPSTMMYQARDEYEKIVRELEDTKKKAEAYKNEAETYKSRYEGALKTPHGSRKSTNMPQEVSSKFTELASKIFQFCQRSLRPDTSIATEGEERRDYSDVSRSWRQYILDRERAPFFLSALIWRHLFLEVLLLGPGVWGAEAQNNTTSFYNWLKGQSGMNEEILGLVESRVDSGLDQPLTTSPDFLARVSTALWIKLYAHIPLSSFDLNVEQVRTMVRDACKLSIMADSRGVNMVYPQRAFDPSFTLPFDENKMQSVKTTRSDGKVDLCVTPALWDRDYCLLKAFVVT</sequence>
<evidence type="ECO:0000313" key="3">
    <source>
        <dbReference type="Proteomes" id="UP001390339"/>
    </source>
</evidence>
<keyword evidence="3" id="KW-1185">Reference proteome</keyword>
<name>A0ABR2I4E9_9PEZI</name>
<reference evidence="2 3" key="1">
    <citation type="journal article" date="2024" name="IMA Fungus">
        <title>Apiospora arundinis, a panoply of carbohydrate-active enzymes and secondary metabolites.</title>
        <authorList>
            <person name="Sorensen T."/>
            <person name="Petersen C."/>
            <person name="Muurmann A.T."/>
            <person name="Christiansen J.V."/>
            <person name="Brundto M.L."/>
            <person name="Overgaard C.K."/>
            <person name="Boysen A.T."/>
            <person name="Wollenberg R.D."/>
            <person name="Larsen T.O."/>
            <person name="Sorensen J.L."/>
            <person name="Nielsen K.L."/>
            <person name="Sondergaard T.E."/>
        </authorList>
    </citation>
    <scope>NUCLEOTIDE SEQUENCE [LARGE SCALE GENOMIC DNA]</scope>
    <source>
        <strain evidence="2 3">AAU 773</strain>
    </source>
</reference>
<feature type="coiled-coil region" evidence="1">
    <location>
        <begin position="35"/>
        <end position="76"/>
    </location>
</feature>